<protein>
    <submittedName>
        <fullName evidence="1">Uncharacterized protein</fullName>
    </submittedName>
</protein>
<dbReference type="Proteomes" id="UP001066276">
    <property type="component" value="Chromosome 9"/>
</dbReference>
<organism evidence="1 2">
    <name type="scientific">Pleurodeles waltl</name>
    <name type="common">Iberian ribbed newt</name>
    <dbReference type="NCBI Taxonomy" id="8319"/>
    <lineage>
        <taxon>Eukaryota</taxon>
        <taxon>Metazoa</taxon>
        <taxon>Chordata</taxon>
        <taxon>Craniata</taxon>
        <taxon>Vertebrata</taxon>
        <taxon>Euteleostomi</taxon>
        <taxon>Amphibia</taxon>
        <taxon>Batrachia</taxon>
        <taxon>Caudata</taxon>
        <taxon>Salamandroidea</taxon>
        <taxon>Salamandridae</taxon>
        <taxon>Pleurodelinae</taxon>
        <taxon>Pleurodeles</taxon>
    </lineage>
</organism>
<comment type="caution">
    <text evidence="1">The sequence shown here is derived from an EMBL/GenBank/DDBJ whole genome shotgun (WGS) entry which is preliminary data.</text>
</comment>
<evidence type="ECO:0000313" key="1">
    <source>
        <dbReference type="EMBL" id="KAJ1105784.1"/>
    </source>
</evidence>
<accession>A0AAV7MTJ7</accession>
<name>A0AAV7MTJ7_PLEWA</name>
<proteinExistence type="predicted"/>
<evidence type="ECO:0000313" key="2">
    <source>
        <dbReference type="Proteomes" id="UP001066276"/>
    </source>
</evidence>
<sequence length="152" mass="16075">MVWGDGDGAAPLLNAFCSLHPLLLAPPFRCLPLRNFPGLLPVAGSLPIFPFPAGGCGRLREVAGGETEESGRRIPFFFTFTRPLPLTATPALQGNSSAALCPRLPQQLLSSSSVADAAPAPRTALQLATPCGTFRLILTTSLRTRSVRLQPL</sequence>
<dbReference type="EMBL" id="JANPWB010000013">
    <property type="protein sequence ID" value="KAJ1105784.1"/>
    <property type="molecule type" value="Genomic_DNA"/>
</dbReference>
<gene>
    <name evidence="1" type="ORF">NDU88_003188</name>
</gene>
<reference evidence="1" key="1">
    <citation type="journal article" date="2022" name="bioRxiv">
        <title>Sequencing and chromosome-scale assembly of the giantPleurodeles waltlgenome.</title>
        <authorList>
            <person name="Brown T."/>
            <person name="Elewa A."/>
            <person name="Iarovenko S."/>
            <person name="Subramanian E."/>
            <person name="Araus A.J."/>
            <person name="Petzold A."/>
            <person name="Susuki M."/>
            <person name="Suzuki K.-i.T."/>
            <person name="Hayashi T."/>
            <person name="Toyoda A."/>
            <person name="Oliveira C."/>
            <person name="Osipova E."/>
            <person name="Leigh N.D."/>
            <person name="Simon A."/>
            <person name="Yun M.H."/>
        </authorList>
    </citation>
    <scope>NUCLEOTIDE SEQUENCE</scope>
    <source>
        <strain evidence="1">20211129_DDA</strain>
        <tissue evidence="1">Liver</tissue>
    </source>
</reference>
<dbReference type="AlphaFoldDB" id="A0AAV7MTJ7"/>
<keyword evidence="2" id="KW-1185">Reference proteome</keyword>